<accession>A0A6G1G2E7</accession>
<dbReference type="OrthoDB" id="20273at2759"/>
<proteinExistence type="inferred from homology"/>
<reference evidence="11" key="2">
    <citation type="submission" date="2020-04" db="EMBL/GenBank/DDBJ databases">
        <authorList>
            <consortium name="NCBI Genome Project"/>
        </authorList>
    </citation>
    <scope>NUCLEOTIDE SEQUENCE</scope>
    <source>
        <strain evidence="11">CBS 781.70</strain>
    </source>
</reference>
<comment type="similarity">
    <text evidence="7">Belongs to the glycosyltransferase 28 family.</text>
</comment>
<dbReference type="InterPro" id="IPR007235">
    <property type="entry name" value="Glyco_trans_28_C"/>
</dbReference>
<dbReference type="EC" id="2.4.1.141" evidence="2 7"/>
<dbReference type="Gene3D" id="3.40.50.2000">
    <property type="entry name" value="Glycogen Phosphorylase B"/>
    <property type="match status" value="1"/>
</dbReference>
<gene>
    <name evidence="7" type="primary">ALG13</name>
    <name evidence="9 11" type="ORF">P152DRAFT_514338</name>
</gene>
<reference evidence="9 11" key="1">
    <citation type="submission" date="2020-01" db="EMBL/GenBank/DDBJ databases">
        <authorList>
            <consortium name="DOE Joint Genome Institute"/>
            <person name="Haridas S."/>
            <person name="Albert R."/>
            <person name="Binder M."/>
            <person name="Bloem J."/>
            <person name="Labutti K."/>
            <person name="Salamov A."/>
            <person name="Andreopoulos B."/>
            <person name="Baker S.E."/>
            <person name="Barry K."/>
            <person name="Bills G."/>
            <person name="Bluhm B.H."/>
            <person name="Cannon C."/>
            <person name="Castanera R."/>
            <person name="Culley D.E."/>
            <person name="Daum C."/>
            <person name="Ezra D."/>
            <person name="Gonzalez J.B."/>
            <person name="Henrissat B."/>
            <person name="Kuo A."/>
            <person name="Liang C."/>
            <person name="Lipzen A."/>
            <person name="Lutzoni F."/>
            <person name="Magnuson J."/>
            <person name="Mondo S."/>
            <person name="Nolan M."/>
            <person name="Ohm R."/>
            <person name="Pangilinan J."/>
            <person name="Park H.-J."/>
            <person name="Ramirez L."/>
            <person name="Alfaro M."/>
            <person name="Sun H."/>
            <person name="Tritt A."/>
            <person name="Yoshinaga Y."/>
            <person name="Zwiers L.-H."/>
            <person name="Turgeon B.G."/>
            <person name="Goodwin S.B."/>
            <person name="Spatafora J.W."/>
            <person name="Crous P.W."/>
            <person name="Grigoriev I.V."/>
        </authorList>
    </citation>
    <scope>NUCLEOTIDE SEQUENCE</scope>
    <source>
        <strain evidence="9 11">CBS 781.70</strain>
    </source>
</reference>
<dbReference type="EMBL" id="ML975158">
    <property type="protein sequence ID" value="KAF1812162.1"/>
    <property type="molecule type" value="Genomic_DNA"/>
</dbReference>
<keyword evidence="7 9" id="KW-0808">Transferase</keyword>
<evidence type="ECO:0000313" key="10">
    <source>
        <dbReference type="Proteomes" id="UP000504638"/>
    </source>
</evidence>
<keyword evidence="10" id="KW-1185">Reference proteome</keyword>
<evidence type="ECO:0000256" key="1">
    <source>
        <dbReference type="ARBA" id="ARBA00011198"/>
    </source>
</evidence>
<reference evidence="11" key="3">
    <citation type="submission" date="2025-04" db="UniProtKB">
        <authorList>
            <consortium name="RefSeq"/>
        </authorList>
    </citation>
    <scope>IDENTIFICATION</scope>
    <source>
        <strain evidence="11">CBS 781.70</strain>
    </source>
</reference>
<dbReference type="RefSeq" id="XP_033533793.1">
    <property type="nucleotide sequence ID" value="XM_033682854.1"/>
</dbReference>
<evidence type="ECO:0000256" key="7">
    <source>
        <dbReference type="RuleBase" id="RU362128"/>
    </source>
</evidence>
<evidence type="ECO:0000256" key="4">
    <source>
        <dbReference type="ARBA" id="ARBA00024804"/>
    </source>
</evidence>
<evidence type="ECO:0000313" key="11">
    <source>
        <dbReference type="RefSeq" id="XP_033533793.1"/>
    </source>
</evidence>
<feature type="domain" description="Glycosyl transferase family 28 C-terminal" evidence="8">
    <location>
        <begin position="18"/>
        <end position="170"/>
    </location>
</feature>
<dbReference type="GO" id="GO:0043541">
    <property type="term" value="C:UDP-N-acetylglucosamine transferase complex"/>
    <property type="evidence" value="ECO:0007669"/>
    <property type="project" value="TreeGrafter"/>
</dbReference>
<keyword evidence="7 9" id="KW-0328">Glycosyltransferase</keyword>
<evidence type="ECO:0000313" key="9">
    <source>
        <dbReference type="EMBL" id="KAF1812162.1"/>
    </source>
</evidence>
<keyword evidence="7" id="KW-0256">Endoplasmic reticulum</keyword>
<organism evidence="9">
    <name type="scientific">Eremomyces bilateralis CBS 781.70</name>
    <dbReference type="NCBI Taxonomy" id="1392243"/>
    <lineage>
        <taxon>Eukaryota</taxon>
        <taxon>Fungi</taxon>
        <taxon>Dikarya</taxon>
        <taxon>Ascomycota</taxon>
        <taxon>Pezizomycotina</taxon>
        <taxon>Dothideomycetes</taxon>
        <taxon>Dothideomycetes incertae sedis</taxon>
        <taxon>Eremomycetales</taxon>
        <taxon>Eremomycetaceae</taxon>
        <taxon>Eremomyces</taxon>
    </lineage>
</organism>
<dbReference type="GO" id="GO:0004577">
    <property type="term" value="F:N-acetylglucosaminyldiphosphodolichol N-acetylglucosaminyltransferase activity"/>
    <property type="evidence" value="ECO:0007669"/>
    <property type="project" value="UniProtKB-EC"/>
</dbReference>
<dbReference type="Proteomes" id="UP000504638">
    <property type="component" value="Unplaced"/>
</dbReference>
<sequence length="207" mass="22780">MASTSHVRPATIPNQRRCFVTIGATASFRSLISVCLQPSFVQALDKHGFTELRIQYGKGGQELFDDLSKGLNQAALGTWVEISGFDINVNGLTSELRAVKASQDVSEGLVISHAGSGTILDAMRLDVPLIVVPNPELLDNHQIELAEVFSDQGYLVYGELRNLPKALDDSKLLRRKQKEQINVNTGRPVVPVEPRSIMEYEMGFSLE</sequence>
<comment type="subunit">
    <text evidence="1 7">Heterodimer with ALG14 to form a functional enzyme.</text>
</comment>
<evidence type="ECO:0000256" key="3">
    <source>
        <dbReference type="ARBA" id="ARBA00017468"/>
    </source>
</evidence>
<dbReference type="SUPFAM" id="SSF53756">
    <property type="entry name" value="UDP-Glycosyltransferase/glycogen phosphorylase"/>
    <property type="match status" value="1"/>
</dbReference>
<dbReference type="InterPro" id="IPR052474">
    <property type="entry name" value="UDP-GlcNAc_transferase"/>
</dbReference>
<dbReference type="GO" id="GO:0006488">
    <property type="term" value="P:dolichol-linked oligosaccharide biosynthetic process"/>
    <property type="evidence" value="ECO:0007669"/>
    <property type="project" value="TreeGrafter"/>
</dbReference>
<dbReference type="Pfam" id="PF04101">
    <property type="entry name" value="Glyco_tran_28_C"/>
    <property type="match status" value="1"/>
</dbReference>
<evidence type="ECO:0000259" key="8">
    <source>
        <dbReference type="Pfam" id="PF04101"/>
    </source>
</evidence>
<dbReference type="PANTHER" id="PTHR47043:SF1">
    <property type="entry name" value="UDP-N-ACETYLGLUCOSAMINE TRANSFERASE SUBUNIT ALG13"/>
    <property type="match status" value="1"/>
</dbReference>
<evidence type="ECO:0000256" key="5">
    <source>
        <dbReference type="ARBA" id="ARBA00032061"/>
    </source>
</evidence>
<comment type="function">
    <text evidence="4 7">Involved in protein N-glycosylation. Essential for the second step of the dolichol-linked oligosaccharide pathway.</text>
</comment>
<comment type="subcellular location">
    <subcellularLocation>
        <location evidence="7">Endoplasmic reticulum</location>
    </subcellularLocation>
</comment>
<comment type="catalytic activity">
    <reaction evidence="6">
        <text>an N-acetyl-alpha-D-glucosaminyl-diphospho-di-trans,poly-cis-dolichol + UDP-N-acetyl-alpha-D-glucosamine = an N,N'-diacetylchitobiosyl-diphospho-di-trans,poly-cis-dolichol + UDP + H(+)</text>
        <dbReference type="Rhea" id="RHEA:23380"/>
        <dbReference type="Rhea" id="RHEA-COMP:19507"/>
        <dbReference type="Rhea" id="RHEA-COMP:19510"/>
        <dbReference type="ChEBI" id="CHEBI:15378"/>
        <dbReference type="ChEBI" id="CHEBI:57269"/>
        <dbReference type="ChEBI" id="CHEBI:57705"/>
        <dbReference type="ChEBI" id="CHEBI:58223"/>
        <dbReference type="ChEBI" id="CHEBI:58427"/>
        <dbReference type="EC" id="2.4.1.141"/>
    </reaction>
</comment>
<evidence type="ECO:0000256" key="6">
    <source>
        <dbReference type="ARBA" id="ARBA00048184"/>
    </source>
</evidence>
<evidence type="ECO:0000256" key="2">
    <source>
        <dbReference type="ARBA" id="ARBA00012614"/>
    </source>
</evidence>
<protein>
    <recommendedName>
        <fullName evidence="3 7">UDP-N-acetylglucosamine transferase subunit ALG13</fullName>
        <ecNumber evidence="2 7">2.4.1.141</ecNumber>
    </recommendedName>
    <alternativeName>
        <fullName evidence="5 7">Asparagine-linked glycosylation protein 13</fullName>
    </alternativeName>
</protein>
<dbReference type="AlphaFoldDB" id="A0A6G1G2E7"/>
<name>A0A6G1G2E7_9PEZI</name>
<dbReference type="PANTHER" id="PTHR47043">
    <property type="entry name" value="UDP-N-ACETYLGLUCOSAMINE TRANSFERASE SUBUNIT ALG13"/>
    <property type="match status" value="1"/>
</dbReference>